<evidence type="ECO:0000313" key="2">
    <source>
        <dbReference type="EMBL" id="MEE6700794.1"/>
    </source>
</evidence>
<gene>
    <name evidence="2" type="ORF">PS396_03130</name>
</gene>
<comment type="caution">
    <text evidence="2">The sequence shown here is derived from an EMBL/GenBank/DDBJ whole genome shotgun (WGS) entry which is preliminary data.</text>
</comment>
<organism evidence="2 3">
    <name type="scientific">Limosilactobacillus pontis</name>
    <dbReference type="NCBI Taxonomy" id="35787"/>
    <lineage>
        <taxon>Bacteria</taxon>
        <taxon>Bacillati</taxon>
        <taxon>Bacillota</taxon>
        <taxon>Bacilli</taxon>
        <taxon>Lactobacillales</taxon>
        <taxon>Lactobacillaceae</taxon>
        <taxon>Limosilactobacillus</taxon>
    </lineage>
</organism>
<accession>A0ABU7SRU5</accession>
<dbReference type="EMBL" id="JAQSFA010000005">
    <property type="protein sequence ID" value="MEE6700794.1"/>
    <property type="molecule type" value="Genomic_DNA"/>
</dbReference>
<evidence type="ECO:0000313" key="3">
    <source>
        <dbReference type="Proteomes" id="UP001335665"/>
    </source>
</evidence>
<name>A0ABU7SRU5_9LACO</name>
<sequence length="46" mass="5279">MKLLRTIDNQILAFWYTAPDERVWAYLATFVPATALIIGLIVQITK</sequence>
<protein>
    <recommendedName>
        <fullName evidence="4">Holin</fullName>
    </recommendedName>
</protein>
<dbReference type="RefSeq" id="WP_331191899.1">
    <property type="nucleotide sequence ID" value="NZ_JAQSEO010000003.1"/>
</dbReference>
<keyword evidence="1" id="KW-0472">Membrane</keyword>
<reference evidence="2 3" key="1">
    <citation type="submission" date="2023-02" db="EMBL/GenBank/DDBJ databases">
        <title>The predominant lactic acid bacteria and yeasts involved in the spontaneous fermentation of millet during the production of the traditional porridge Hausa koko in Ghana.</title>
        <authorList>
            <person name="Atter A."/>
            <person name="Diaz M."/>
        </authorList>
    </citation>
    <scope>NUCLEOTIDE SEQUENCE [LARGE SCALE GENOMIC DNA]</scope>
    <source>
        <strain evidence="2 3">FI11552</strain>
    </source>
</reference>
<proteinExistence type="predicted"/>
<dbReference type="Proteomes" id="UP001335665">
    <property type="component" value="Unassembled WGS sequence"/>
</dbReference>
<keyword evidence="1" id="KW-0812">Transmembrane</keyword>
<keyword evidence="3" id="KW-1185">Reference proteome</keyword>
<evidence type="ECO:0000256" key="1">
    <source>
        <dbReference type="SAM" id="Phobius"/>
    </source>
</evidence>
<evidence type="ECO:0008006" key="4">
    <source>
        <dbReference type="Google" id="ProtNLM"/>
    </source>
</evidence>
<feature type="transmembrane region" description="Helical" evidence="1">
    <location>
        <begin position="23"/>
        <end position="42"/>
    </location>
</feature>
<keyword evidence="1" id="KW-1133">Transmembrane helix</keyword>